<dbReference type="PRINTS" id="PR01607">
    <property type="entry name" value="APYRASEFAMLY"/>
</dbReference>
<feature type="chain" id="PRO_5032515325" evidence="2">
    <location>
        <begin position="20"/>
        <end position="273"/>
    </location>
</feature>
<dbReference type="InterPro" id="IPR004843">
    <property type="entry name" value="Calcineurin-like_PHP"/>
</dbReference>
<dbReference type="PANTHER" id="PTHR11575">
    <property type="entry name" value="5'-NUCLEOTIDASE-RELATED"/>
    <property type="match status" value="1"/>
</dbReference>
<dbReference type="EMBL" id="JACIEP010000010">
    <property type="protein sequence ID" value="MBB4036922.1"/>
    <property type="molecule type" value="Genomic_DNA"/>
</dbReference>
<evidence type="ECO:0000259" key="3">
    <source>
        <dbReference type="Pfam" id="PF00149"/>
    </source>
</evidence>
<dbReference type="GO" id="GO:0009166">
    <property type="term" value="P:nucleotide catabolic process"/>
    <property type="evidence" value="ECO:0007669"/>
    <property type="project" value="InterPro"/>
</dbReference>
<evidence type="ECO:0000313" key="4">
    <source>
        <dbReference type="EMBL" id="MBB4036922.1"/>
    </source>
</evidence>
<evidence type="ECO:0000256" key="1">
    <source>
        <dbReference type="ARBA" id="ARBA00006654"/>
    </source>
</evidence>
<reference evidence="4 5" key="1">
    <citation type="submission" date="2020-08" db="EMBL/GenBank/DDBJ databases">
        <title>Genomic Encyclopedia of Type Strains, Phase IV (KMG-IV): sequencing the most valuable type-strain genomes for metagenomic binning, comparative biology and taxonomic classification.</title>
        <authorList>
            <person name="Goeker M."/>
        </authorList>
    </citation>
    <scope>NUCLEOTIDE SEQUENCE [LARGE SCALE GENOMIC DNA]</scope>
    <source>
        <strain evidence="4 5">DSM 104969</strain>
    </source>
</reference>
<dbReference type="Pfam" id="PF00149">
    <property type="entry name" value="Metallophos"/>
    <property type="match status" value="1"/>
</dbReference>
<name>A0A840CWU2_9BACT</name>
<protein>
    <submittedName>
        <fullName evidence="4">5'-nucleotidase</fullName>
        <ecNumber evidence="4">3.1.3.5</ecNumber>
    </submittedName>
</protein>
<evidence type="ECO:0000313" key="5">
    <source>
        <dbReference type="Proteomes" id="UP000555103"/>
    </source>
</evidence>
<dbReference type="PROSITE" id="PS00786">
    <property type="entry name" value="5_NUCLEOTIDASE_2"/>
    <property type="match status" value="1"/>
</dbReference>
<dbReference type="RefSeq" id="WP_183307808.1">
    <property type="nucleotide sequence ID" value="NZ_JACIEP010000010.1"/>
</dbReference>
<comment type="similarity">
    <text evidence="1">Belongs to the 5'-nucleotidase family.</text>
</comment>
<organism evidence="4 5">
    <name type="scientific">Dysgonomonas hofstadii</name>
    <dbReference type="NCBI Taxonomy" id="637886"/>
    <lineage>
        <taxon>Bacteria</taxon>
        <taxon>Pseudomonadati</taxon>
        <taxon>Bacteroidota</taxon>
        <taxon>Bacteroidia</taxon>
        <taxon>Bacteroidales</taxon>
        <taxon>Dysgonomonadaceae</taxon>
        <taxon>Dysgonomonas</taxon>
    </lineage>
</organism>
<dbReference type="PANTHER" id="PTHR11575:SF24">
    <property type="entry name" value="5'-NUCLEOTIDASE"/>
    <property type="match status" value="1"/>
</dbReference>
<comment type="caution">
    <text evidence="4">The sequence shown here is derived from an EMBL/GenBank/DDBJ whole genome shotgun (WGS) entry which is preliminary data.</text>
</comment>
<dbReference type="InterPro" id="IPR006146">
    <property type="entry name" value="5'-Nucleotdase_CS"/>
</dbReference>
<feature type="signal peptide" evidence="2">
    <location>
        <begin position="1"/>
        <end position="19"/>
    </location>
</feature>
<accession>A0A840CWU2</accession>
<dbReference type="GO" id="GO:0046872">
    <property type="term" value="F:metal ion binding"/>
    <property type="evidence" value="ECO:0007669"/>
    <property type="project" value="InterPro"/>
</dbReference>
<feature type="domain" description="Calcineurin-like phosphoesterase" evidence="3">
    <location>
        <begin position="25"/>
        <end position="235"/>
    </location>
</feature>
<dbReference type="GO" id="GO:0008253">
    <property type="term" value="F:5'-nucleotidase activity"/>
    <property type="evidence" value="ECO:0007669"/>
    <property type="project" value="UniProtKB-EC"/>
</dbReference>
<gene>
    <name evidence="4" type="ORF">GGR21_002836</name>
</gene>
<dbReference type="SUPFAM" id="SSF56300">
    <property type="entry name" value="Metallo-dependent phosphatases"/>
    <property type="match status" value="1"/>
</dbReference>
<dbReference type="Proteomes" id="UP000555103">
    <property type="component" value="Unassembled WGS sequence"/>
</dbReference>
<dbReference type="InterPro" id="IPR006179">
    <property type="entry name" value="5_nucleotidase/apyrase"/>
</dbReference>
<dbReference type="Gene3D" id="3.60.21.10">
    <property type="match status" value="1"/>
</dbReference>
<dbReference type="CDD" id="cd00845">
    <property type="entry name" value="MPP_UshA_N_like"/>
    <property type="match status" value="1"/>
</dbReference>
<dbReference type="EC" id="3.1.3.5" evidence="4"/>
<dbReference type="InterPro" id="IPR029052">
    <property type="entry name" value="Metallo-depent_PP-like"/>
</dbReference>
<keyword evidence="2" id="KW-0732">Signal</keyword>
<keyword evidence="4" id="KW-0378">Hydrolase</keyword>
<sequence length="273" mass="30687">MNQKYICFLLLVCFSLSLAAQKKLVILHTNDTHSRIEPMPATDIRNPNMGGVVNRKAVIDSIRTVEKNVLLFDIGDFVQGTPYFNLFKGRVEAKAMDMMKYDVGTIGNHEFDYGLDSMKMVFDLLDYPLVCCNYDFSKTVLKDKVKPYIILKKAGVKIGIIGAGVDPDGMIQKDKYEGMGFLPVIETVNRYAEQLKLKDKCDIVICLSHVGYNPDKLLAEKSRYLDIIIGGHSHTFMKAPDMIPNQAGKNVFVYQVGKNGVYIGKIEIELAEK</sequence>
<dbReference type="AlphaFoldDB" id="A0A840CWU2"/>
<evidence type="ECO:0000256" key="2">
    <source>
        <dbReference type="SAM" id="SignalP"/>
    </source>
</evidence>
<keyword evidence="5" id="KW-1185">Reference proteome</keyword>
<proteinExistence type="inferred from homology"/>
<dbReference type="PROSITE" id="PS00785">
    <property type="entry name" value="5_NUCLEOTIDASE_1"/>
    <property type="match status" value="1"/>
</dbReference>
<dbReference type="GO" id="GO:0000166">
    <property type="term" value="F:nucleotide binding"/>
    <property type="evidence" value="ECO:0007669"/>
    <property type="project" value="InterPro"/>
</dbReference>